<comment type="caution">
    <text evidence="2">The sequence shown here is derived from an EMBL/GenBank/DDBJ whole genome shotgun (WGS) entry which is preliminary data.</text>
</comment>
<sequence length="216" mass="24499">MKNNLTEMVFILDKSGSMSGLEQDTIGGFNSMLKRQKKEEGEALVTTVLFDNNYELLHERLNIQNVNFLSQEEYFVGGSTALLDAIGRTINRISKSISESSEQFRPGKVIFVIITDGMENSSKEFTFRKIKDMIELKKSKYAWDFIFLGANIDAAETALNLGIDEERAANFCPDSEGTMLNYKVVSEAVSNFRKGKKVEADWKSEIETDYNKRGRK</sequence>
<evidence type="ECO:0000259" key="1">
    <source>
        <dbReference type="PROSITE" id="PS50234"/>
    </source>
</evidence>
<proteinExistence type="predicted"/>
<organism evidence="2">
    <name type="scientific">bioreactor metagenome</name>
    <dbReference type="NCBI Taxonomy" id="1076179"/>
    <lineage>
        <taxon>unclassified sequences</taxon>
        <taxon>metagenomes</taxon>
        <taxon>ecological metagenomes</taxon>
    </lineage>
</organism>
<dbReference type="EMBL" id="VSSQ01001093">
    <property type="protein sequence ID" value="MPM05019.1"/>
    <property type="molecule type" value="Genomic_DNA"/>
</dbReference>
<evidence type="ECO:0000313" key="2">
    <source>
        <dbReference type="EMBL" id="MPM05019.1"/>
    </source>
</evidence>
<dbReference type="InterPro" id="IPR036465">
    <property type="entry name" value="vWFA_dom_sf"/>
</dbReference>
<dbReference type="SUPFAM" id="SSF53300">
    <property type="entry name" value="vWA-like"/>
    <property type="match status" value="1"/>
</dbReference>
<name>A0A644WN23_9ZZZZ</name>
<accession>A0A644WN23</accession>
<dbReference type="PROSITE" id="PS50234">
    <property type="entry name" value="VWFA"/>
    <property type="match status" value="1"/>
</dbReference>
<feature type="domain" description="VWFA" evidence="1">
    <location>
        <begin position="7"/>
        <end position="149"/>
    </location>
</feature>
<protein>
    <recommendedName>
        <fullName evidence="1">VWFA domain-containing protein</fullName>
    </recommendedName>
</protein>
<gene>
    <name evidence="2" type="ORF">SDC9_51300</name>
</gene>
<reference evidence="2" key="1">
    <citation type="submission" date="2019-08" db="EMBL/GenBank/DDBJ databases">
        <authorList>
            <person name="Kucharzyk K."/>
            <person name="Murdoch R.W."/>
            <person name="Higgins S."/>
            <person name="Loffler F."/>
        </authorList>
    </citation>
    <scope>NUCLEOTIDE SEQUENCE</scope>
</reference>
<dbReference type="AlphaFoldDB" id="A0A644WN23"/>
<dbReference type="InterPro" id="IPR002035">
    <property type="entry name" value="VWF_A"/>
</dbReference>
<dbReference type="Gene3D" id="3.40.50.410">
    <property type="entry name" value="von Willebrand factor, type A domain"/>
    <property type="match status" value="1"/>
</dbReference>